<dbReference type="Proteomes" id="UP000683417">
    <property type="component" value="Unassembled WGS sequence"/>
</dbReference>
<protein>
    <submittedName>
        <fullName evidence="1">BgTH12-03358</fullName>
    </submittedName>
</protein>
<evidence type="ECO:0000313" key="2">
    <source>
        <dbReference type="Proteomes" id="UP000683417"/>
    </source>
</evidence>
<dbReference type="AlphaFoldDB" id="A0A9W4DKZ6"/>
<organism evidence="1 2">
    <name type="scientific">Blumeria graminis f. sp. triticale</name>
    <dbReference type="NCBI Taxonomy" id="1689686"/>
    <lineage>
        <taxon>Eukaryota</taxon>
        <taxon>Fungi</taxon>
        <taxon>Dikarya</taxon>
        <taxon>Ascomycota</taxon>
        <taxon>Pezizomycotina</taxon>
        <taxon>Leotiomycetes</taxon>
        <taxon>Erysiphales</taxon>
        <taxon>Erysiphaceae</taxon>
        <taxon>Blumeria</taxon>
    </lineage>
</organism>
<reference evidence="1" key="1">
    <citation type="submission" date="2020-10" db="EMBL/GenBank/DDBJ databases">
        <authorList>
            <person name="Muller C M."/>
        </authorList>
    </citation>
    <scope>NUCLEOTIDE SEQUENCE</scope>
    <source>
        <strain evidence="1">THUN-12</strain>
    </source>
</reference>
<comment type="caution">
    <text evidence="1">The sequence shown here is derived from an EMBL/GenBank/DDBJ whole genome shotgun (WGS) entry which is preliminary data.</text>
</comment>
<dbReference type="EMBL" id="CAJHIT010000007">
    <property type="protein sequence ID" value="CAD6503699.1"/>
    <property type="molecule type" value="Genomic_DNA"/>
</dbReference>
<proteinExistence type="predicted"/>
<sequence length="239" mass="27485">MDRDESCALRKRAPWMILWKTEMSPSPDTQSFSSLYFSFVRIHLPSLDTQTIDPPVDLHRMRFSQPISLKIIRGTSLSRANSKMQFIYILLPLFYSVGSLASPGPNDKVTQYNCANHIYSEAEVGNFFKAAAVELAKTQMGQPPKMPLLNPYEPKPSSPSLKHEYFSFYAARLKGLKVMKFVVINEAQKPVSMAWGINAKYPCDKRIVKTSEVKKPWNSHRQERLWREHLGHLPSNLRR</sequence>
<name>A0A9W4DKZ6_BLUGR</name>
<accession>A0A9W4DKZ6</accession>
<gene>
    <name evidence="1" type="ORF">BGTH12_LOCUS5057</name>
</gene>
<evidence type="ECO:0000313" key="1">
    <source>
        <dbReference type="EMBL" id="CAD6503699.1"/>
    </source>
</evidence>